<feature type="repeat" description="WD" evidence="10">
    <location>
        <begin position="1106"/>
        <end position="1147"/>
    </location>
</feature>
<proteinExistence type="predicted"/>
<dbReference type="SMART" id="SM00220">
    <property type="entry name" value="S_TKc"/>
    <property type="match status" value="1"/>
</dbReference>
<evidence type="ECO:0000256" key="1">
    <source>
        <dbReference type="ARBA" id="ARBA00012513"/>
    </source>
</evidence>
<dbReference type="Pfam" id="PF00069">
    <property type="entry name" value="Pkinase"/>
    <property type="match status" value="1"/>
</dbReference>
<dbReference type="Gene3D" id="1.25.10.10">
    <property type="entry name" value="Leucine-rich Repeat Variant"/>
    <property type="match status" value="2"/>
</dbReference>
<dbReference type="SMART" id="SM00320">
    <property type="entry name" value="WD40"/>
    <property type="match status" value="5"/>
</dbReference>
<dbReference type="PROSITE" id="PS50011">
    <property type="entry name" value="PROTEIN_KINASE_DOM"/>
    <property type="match status" value="1"/>
</dbReference>
<dbReference type="InterPro" id="IPR015943">
    <property type="entry name" value="WD40/YVTN_repeat-like_dom_sf"/>
</dbReference>
<keyword evidence="7 12" id="KW-0418">Kinase</keyword>
<dbReference type="InterPro" id="IPR008271">
    <property type="entry name" value="Ser/Thr_kinase_AS"/>
</dbReference>
<evidence type="ECO:0000256" key="2">
    <source>
        <dbReference type="ARBA" id="ARBA00022527"/>
    </source>
</evidence>
<dbReference type="InterPro" id="IPR045162">
    <property type="entry name" value="Vps15-like"/>
</dbReference>
<dbReference type="InterPro" id="IPR001680">
    <property type="entry name" value="WD40_rpt"/>
</dbReference>
<evidence type="ECO:0000313" key="13">
    <source>
        <dbReference type="Proteomes" id="UP000036987"/>
    </source>
</evidence>
<evidence type="ECO:0000313" key="12">
    <source>
        <dbReference type="EMBL" id="KMZ68276.1"/>
    </source>
</evidence>
<dbReference type="InterPro" id="IPR011989">
    <property type="entry name" value="ARM-like"/>
</dbReference>
<dbReference type="InterPro" id="IPR011009">
    <property type="entry name" value="Kinase-like_dom_sf"/>
</dbReference>
<dbReference type="InterPro" id="IPR000719">
    <property type="entry name" value="Prot_kinase_dom"/>
</dbReference>
<dbReference type="Pfam" id="PF00400">
    <property type="entry name" value="WD40"/>
    <property type="match status" value="2"/>
</dbReference>
<feature type="repeat" description="HEAT" evidence="9">
    <location>
        <begin position="534"/>
        <end position="566"/>
    </location>
</feature>
<feature type="domain" description="Protein kinase" evidence="11">
    <location>
        <begin position="27"/>
        <end position="311"/>
    </location>
</feature>
<dbReference type="EMBL" id="LFYR01000850">
    <property type="protein sequence ID" value="KMZ68276.1"/>
    <property type="molecule type" value="Genomic_DNA"/>
</dbReference>
<dbReference type="EC" id="2.7.11.1" evidence="1"/>
<keyword evidence="4" id="KW-0808">Transferase</keyword>
<dbReference type="PROSITE" id="PS50294">
    <property type="entry name" value="WD_REPEATS_REGION"/>
    <property type="match status" value="2"/>
</dbReference>
<dbReference type="OMA" id="YNLLCSW"/>
<dbReference type="PROSITE" id="PS50082">
    <property type="entry name" value="WD_REPEATS_2"/>
    <property type="match status" value="2"/>
</dbReference>
<dbReference type="Proteomes" id="UP000036987">
    <property type="component" value="Unassembled WGS sequence"/>
</dbReference>
<keyword evidence="13" id="KW-1185">Reference proteome</keyword>
<evidence type="ECO:0000259" key="11">
    <source>
        <dbReference type="PROSITE" id="PS50011"/>
    </source>
</evidence>
<evidence type="ECO:0000256" key="3">
    <source>
        <dbReference type="ARBA" id="ARBA00022574"/>
    </source>
</evidence>
<dbReference type="SUPFAM" id="SSF50978">
    <property type="entry name" value="WD40 repeat-like"/>
    <property type="match status" value="2"/>
</dbReference>
<evidence type="ECO:0000256" key="10">
    <source>
        <dbReference type="PROSITE-ProRule" id="PRU00221"/>
    </source>
</evidence>
<dbReference type="GO" id="GO:0034271">
    <property type="term" value="C:phosphatidylinositol 3-kinase complex, class III, type I"/>
    <property type="evidence" value="ECO:0000318"/>
    <property type="project" value="GO_Central"/>
</dbReference>
<dbReference type="PROSITE" id="PS50077">
    <property type="entry name" value="HEAT_REPEAT"/>
    <property type="match status" value="1"/>
</dbReference>
<dbReference type="GO" id="GO:0005770">
    <property type="term" value="C:late endosome"/>
    <property type="evidence" value="ECO:0000318"/>
    <property type="project" value="GO_Central"/>
</dbReference>
<dbReference type="GO" id="GO:0005524">
    <property type="term" value="F:ATP binding"/>
    <property type="evidence" value="ECO:0007669"/>
    <property type="project" value="UniProtKB-KW"/>
</dbReference>
<dbReference type="InterPro" id="IPR036322">
    <property type="entry name" value="WD40_repeat_dom_sf"/>
</dbReference>
<dbReference type="InterPro" id="IPR021133">
    <property type="entry name" value="HEAT_type_2"/>
</dbReference>
<protein>
    <recommendedName>
        <fullName evidence="1">non-specific serine/threonine protein kinase</fullName>
        <ecNumber evidence="1">2.7.11.1</ecNumber>
    </recommendedName>
</protein>
<dbReference type="SUPFAM" id="SSF56112">
    <property type="entry name" value="Protein kinase-like (PK-like)"/>
    <property type="match status" value="1"/>
</dbReference>
<keyword evidence="5" id="KW-0677">Repeat</keyword>
<comment type="caution">
    <text evidence="12">The sequence shown here is derived from an EMBL/GenBank/DDBJ whole genome shotgun (WGS) entry which is preliminary data.</text>
</comment>
<evidence type="ECO:0000256" key="4">
    <source>
        <dbReference type="ARBA" id="ARBA00022679"/>
    </source>
</evidence>
<evidence type="ECO:0000256" key="5">
    <source>
        <dbReference type="ARBA" id="ARBA00022737"/>
    </source>
</evidence>
<name>A0A0K9PH50_ZOSMR</name>
<keyword evidence="6" id="KW-0547">Nucleotide-binding</keyword>
<dbReference type="Gene3D" id="1.10.510.10">
    <property type="entry name" value="Transferase(Phosphotransferase) domain 1"/>
    <property type="match status" value="1"/>
</dbReference>
<dbReference type="InterPro" id="IPR055231">
    <property type="entry name" value="2AA_helical"/>
</dbReference>
<accession>A0A0K9PH50</accession>
<dbReference type="InterPro" id="IPR016024">
    <property type="entry name" value="ARM-type_fold"/>
</dbReference>
<dbReference type="PANTHER" id="PTHR17583">
    <property type="entry name" value="PHOSPHOINOSITIDE 3-KINASE REGULATORY SUBUNIT 4"/>
    <property type="match status" value="1"/>
</dbReference>
<dbReference type="GO" id="GO:0071561">
    <property type="term" value="C:nucleus-vacuole junction"/>
    <property type="evidence" value="ECO:0000318"/>
    <property type="project" value="GO_Central"/>
</dbReference>
<keyword evidence="2" id="KW-0723">Serine/threonine-protein kinase</keyword>
<evidence type="ECO:0000256" key="6">
    <source>
        <dbReference type="ARBA" id="ARBA00022741"/>
    </source>
</evidence>
<dbReference type="GO" id="GO:0006623">
    <property type="term" value="P:protein targeting to vacuole"/>
    <property type="evidence" value="ECO:0000318"/>
    <property type="project" value="GO_Central"/>
</dbReference>
<dbReference type="FunFam" id="1.10.510.10:FF:000722">
    <property type="entry name" value="Protein kinase family protein / WD-40 repeat family protein"/>
    <property type="match status" value="1"/>
</dbReference>
<sequence>MGNKIARTTQVSPSQYYLHELPSSYNLVLFEVLCNGRFFKSILCRHDEGLVLVKVYFKRGDTLDFKEYERRLKEIRHIFKNIQHRHLWPFQFWLETDKAVYLLRQYFFSNLHDRLSTRPFLSLIEKKWLAFQLLCAVKQSHDNGICHGDIKCENVLVSSWNWVYLADFASFKPTYIPDDDPSDFSFFFDTGGRRRCYLAPERFYEHGGEMQIQPDAPLKPSMDIFSVGCVIAELFLEGQPLFELSQLLAYRRGQFDPRTFLDKIPVAGISKMITHMIQLNPEERLSCESYLQEYGSVVFPNYFTPFLHKFFSCLIPAEPDARVAMTQGAFQELHKQIVINKSCEDVILKTLRFSEEMEFLTKQRTDIMNELWNKYDTGERNTSAQSQLNREISSLLKNTGKRQSINLTYENASCIAKSAILASDVKYSRQQTFNHPLLPLCKGYSQKEYYHLKRILKCDLKSFMDKYKTQPDALLLSFFPGDRCTLQCEGMVLIASLLCSFMRSVKQPHLRRGSLLLLMSSSLHIDDENLLQLVIPFIIVMLSDPSAIVRCAALEALCNILPLVQEFPPSDAKIFPEYILPMLSTLPDDPEESVRVCYASNISKIALTAYRFLICSNILSDIGIVEKQSSSTKKLLPIIETPGNKQIGNIDAELTKLRTSIADIVQELVMGPKNTKNIRRALLQDIGHLCFFFGQSMTSDFILAILPAFLNDRDDQLRADFYGQIVFVCFFVGKMGIERFLLPYIDQGLSDNMEVVIVNVLECLTMLCNSNLLRKKILLDMIERAFPLLCFPLLCVRRAAISFIATSSKIMGLVDSNIYIYPLLYPFLQRKPNYLSSEVSLLASLKPPVSIDEFYRVRDNARSRSMLDNQKIIWYKNGIPNQWESKDYSCKEYISSGASQSILPNTDHTARSRTVSDKLFNNTSTLDNKDSFSPEKKHFPGFMSAHITSGNSLFHDKPSQDMPLYSLSMNKHSIVSGAANSDDLLQWNTVGNNSIPSPSLDRVSKSFLSTSDQPKLISGSIYNISNASMKTSSSVQKLENYENNQSSYHSSKFHELSLSDALNPSSVASADDIALQSDVSGSTSPMTASCDKDARWRPRGVLVAHLQEHRSAVNDITVSNDNSFFVTASDDSSIKLWDTRKLERDISFRSKLTYNLDGMKALCTTILSANAQIVVGASDGHVHLFSIDYISRGVGSAVEKYSGIADIKKKQIGEGAILSLLNCPTGDGSFSNTILFSTQLCGIHLWDTRADSIAWRFKVTPDKGYVSSLVIGNCGNWFVSGTSRGMMTLWDRRFLLPLNSWQCSKFCPIEKICLFTPSENNVSSSMGKPLVYVASGLNEISLWNAENGRCHQIFKYTGCEGDSDISSNSPCALIIPSNKSSSKHSLKNDCTPDYMTNELNGPSPRLSGVRSLFSLPGGDFLSGGTDLKIRYWDHNCPARSFCVCGPSTKSIVPEDVYNTQTTFGVQVVQETNRKQAEARPTQKAILAIAATDSAGCHCDSVLSLASMKWNQRLLISGSRDGAIKVWK</sequence>
<organism evidence="12 13">
    <name type="scientific">Zostera marina</name>
    <name type="common">Eelgrass</name>
    <dbReference type="NCBI Taxonomy" id="29655"/>
    <lineage>
        <taxon>Eukaryota</taxon>
        <taxon>Viridiplantae</taxon>
        <taxon>Streptophyta</taxon>
        <taxon>Embryophyta</taxon>
        <taxon>Tracheophyta</taxon>
        <taxon>Spermatophyta</taxon>
        <taxon>Magnoliopsida</taxon>
        <taxon>Liliopsida</taxon>
        <taxon>Zosteraceae</taxon>
        <taxon>Zostera</taxon>
    </lineage>
</organism>
<dbReference type="PANTHER" id="PTHR17583:SF0">
    <property type="entry name" value="PHOSPHOINOSITIDE 3-KINASE REGULATORY SUBUNIT 4"/>
    <property type="match status" value="1"/>
</dbReference>
<dbReference type="GO" id="GO:0000425">
    <property type="term" value="P:pexophagy"/>
    <property type="evidence" value="ECO:0000318"/>
    <property type="project" value="GO_Central"/>
</dbReference>
<dbReference type="GO" id="GO:0034272">
    <property type="term" value="C:phosphatidylinositol 3-kinase complex, class III, type II"/>
    <property type="evidence" value="ECO:0000318"/>
    <property type="project" value="GO_Central"/>
</dbReference>
<dbReference type="Pfam" id="PF22956">
    <property type="entry name" value="VPS15-like_hel"/>
    <property type="match status" value="1"/>
</dbReference>
<dbReference type="CDD" id="cd13980">
    <property type="entry name" value="STKc_Vps15"/>
    <property type="match status" value="1"/>
</dbReference>
<keyword evidence="8" id="KW-0067">ATP-binding</keyword>
<dbReference type="Gene3D" id="2.130.10.10">
    <property type="entry name" value="YVTN repeat-like/Quinoprotein amine dehydrogenase"/>
    <property type="match status" value="2"/>
</dbReference>
<dbReference type="FunFam" id="1.25.10.10:FF:000370">
    <property type="entry name" value="phosphoinositide 3-kinase regulatory subunit 4-like"/>
    <property type="match status" value="1"/>
</dbReference>
<evidence type="ECO:0000256" key="8">
    <source>
        <dbReference type="ARBA" id="ARBA00022840"/>
    </source>
</evidence>
<dbReference type="GO" id="GO:0004674">
    <property type="term" value="F:protein serine/threonine kinase activity"/>
    <property type="evidence" value="ECO:0000318"/>
    <property type="project" value="GO_Central"/>
</dbReference>
<keyword evidence="3 10" id="KW-0853">WD repeat</keyword>
<dbReference type="OrthoDB" id="242910at2759"/>
<dbReference type="SUPFAM" id="SSF48371">
    <property type="entry name" value="ARM repeat"/>
    <property type="match status" value="1"/>
</dbReference>
<reference evidence="13" key="1">
    <citation type="journal article" date="2016" name="Nature">
        <title>The genome of the seagrass Zostera marina reveals angiosperm adaptation to the sea.</title>
        <authorList>
            <person name="Olsen J.L."/>
            <person name="Rouze P."/>
            <person name="Verhelst B."/>
            <person name="Lin Y.-C."/>
            <person name="Bayer T."/>
            <person name="Collen J."/>
            <person name="Dattolo E."/>
            <person name="De Paoli E."/>
            <person name="Dittami S."/>
            <person name="Maumus F."/>
            <person name="Michel G."/>
            <person name="Kersting A."/>
            <person name="Lauritano C."/>
            <person name="Lohaus R."/>
            <person name="Toepel M."/>
            <person name="Tonon T."/>
            <person name="Vanneste K."/>
            <person name="Amirebrahimi M."/>
            <person name="Brakel J."/>
            <person name="Bostroem C."/>
            <person name="Chovatia M."/>
            <person name="Grimwood J."/>
            <person name="Jenkins J.W."/>
            <person name="Jueterbock A."/>
            <person name="Mraz A."/>
            <person name="Stam W.T."/>
            <person name="Tice H."/>
            <person name="Bornberg-Bauer E."/>
            <person name="Green P.J."/>
            <person name="Pearson G.A."/>
            <person name="Procaccini G."/>
            <person name="Duarte C.M."/>
            <person name="Schmutz J."/>
            <person name="Reusch T.B.H."/>
            <person name="Van de Peer Y."/>
        </authorList>
    </citation>
    <scope>NUCLEOTIDE SEQUENCE [LARGE SCALE GENOMIC DNA]</scope>
    <source>
        <strain evidence="13">cv. Finnish</strain>
    </source>
</reference>
<evidence type="ECO:0000256" key="9">
    <source>
        <dbReference type="PROSITE-ProRule" id="PRU00103"/>
    </source>
</evidence>
<gene>
    <name evidence="12" type="ORF">ZOSMA_243G00170</name>
</gene>
<dbReference type="STRING" id="29655.A0A0K9PH50"/>
<dbReference type="GO" id="GO:0045324">
    <property type="term" value="P:late endosome to vacuole transport"/>
    <property type="evidence" value="ECO:0000318"/>
    <property type="project" value="GO_Central"/>
</dbReference>
<evidence type="ECO:0000256" key="7">
    <source>
        <dbReference type="ARBA" id="ARBA00022777"/>
    </source>
</evidence>
<dbReference type="PROSITE" id="PS00108">
    <property type="entry name" value="PROTEIN_KINASE_ST"/>
    <property type="match status" value="1"/>
</dbReference>
<feature type="repeat" description="WD" evidence="10">
    <location>
        <begin position="1510"/>
        <end position="1527"/>
    </location>
</feature>